<feature type="domain" description="Transcription factor zinc-finger" evidence="1">
    <location>
        <begin position="134"/>
        <end position="174"/>
    </location>
</feature>
<dbReference type="EMBL" id="JELY01003543">
    <property type="protein sequence ID" value="KYF48097.1"/>
    <property type="molecule type" value="Genomic_DNA"/>
</dbReference>
<feature type="domain" description="Transcription factor zinc-finger" evidence="1">
    <location>
        <begin position="68"/>
        <end position="108"/>
    </location>
</feature>
<reference evidence="2 3" key="1">
    <citation type="submission" date="2014-02" db="EMBL/GenBank/DDBJ databases">
        <title>The small core and large imbalanced accessory genome model reveals a collaborative survival strategy of Sorangium cellulosum strains in nature.</title>
        <authorList>
            <person name="Han K."/>
            <person name="Peng R."/>
            <person name="Blom J."/>
            <person name="Li Y.-Z."/>
        </authorList>
    </citation>
    <scope>NUCLEOTIDE SEQUENCE [LARGE SCALE GENOMIC DNA]</scope>
    <source>
        <strain evidence="2 3">So0157-25</strain>
    </source>
</reference>
<organism evidence="2 3">
    <name type="scientific">Sorangium cellulosum</name>
    <name type="common">Polyangium cellulosum</name>
    <dbReference type="NCBI Taxonomy" id="56"/>
    <lineage>
        <taxon>Bacteria</taxon>
        <taxon>Pseudomonadati</taxon>
        <taxon>Myxococcota</taxon>
        <taxon>Polyangia</taxon>
        <taxon>Polyangiales</taxon>
        <taxon>Polyangiaceae</taxon>
        <taxon>Sorangium</taxon>
    </lineage>
</organism>
<protein>
    <recommendedName>
        <fullName evidence="1">Transcription factor zinc-finger domain-containing protein</fullName>
    </recommendedName>
</protein>
<sequence length="238" mass="26226">MGAGDTTCPRCGLFIDAQGRCYPGCPGPLAATLRCGGCYQRNLPDAEVCEGCGHELGLEPIAEPDALRCSECDEPFSAFRAATGLLRDCGRCGGQLVDHALLRDLLERRESYGKSAPHPPRRPGPVDLRVRYVRCPACRQPMNRKNFAGRSGIIVDICREHGTWFDRGELPQLLAFVASGGAARARQLKLEDDERARRQAELGRDAARRASAVAPASTWENRRLVVEELLELLWQITR</sequence>
<gene>
    <name evidence="2" type="ORF">BE08_17205</name>
</gene>
<dbReference type="Pfam" id="PF13453">
    <property type="entry name" value="Zn_ribbon_TFIIB"/>
    <property type="match status" value="2"/>
</dbReference>
<dbReference type="InterPro" id="IPR027392">
    <property type="entry name" value="TF_Znf"/>
</dbReference>
<name>A0A150P061_SORCE</name>
<evidence type="ECO:0000259" key="1">
    <source>
        <dbReference type="Pfam" id="PF13453"/>
    </source>
</evidence>
<comment type="caution">
    <text evidence="2">The sequence shown here is derived from an EMBL/GenBank/DDBJ whole genome shotgun (WGS) entry which is preliminary data.</text>
</comment>
<evidence type="ECO:0000313" key="3">
    <source>
        <dbReference type="Proteomes" id="UP000075420"/>
    </source>
</evidence>
<evidence type="ECO:0000313" key="2">
    <source>
        <dbReference type="EMBL" id="KYF48097.1"/>
    </source>
</evidence>
<dbReference type="Proteomes" id="UP000075420">
    <property type="component" value="Unassembled WGS sequence"/>
</dbReference>
<dbReference type="AlphaFoldDB" id="A0A150P061"/>
<accession>A0A150P061</accession>
<proteinExistence type="predicted"/>